<dbReference type="RefSeq" id="WP_354466327.1">
    <property type="nucleotide sequence ID" value="NZ_JBEPMM010000046.1"/>
</dbReference>
<gene>
    <name evidence="4" type="ORF">ABID43_005248</name>
</gene>
<dbReference type="EMBL" id="JBEPMM010000046">
    <property type="protein sequence ID" value="MET3695674.1"/>
    <property type="molecule type" value="Genomic_DNA"/>
</dbReference>
<feature type="transmembrane region" description="Helical" evidence="1">
    <location>
        <begin position="25"/>
        <end position="46"/>
    </location>
</feature>
<keyword evidence="1" id="KW-0997">Cell inner membrane</keyword>
<keyword evidence="1" id="KW-0813">Transport</keyword>
<sequence length="336" mass="36134">MAIALDAGPALALPRPTAHGSIRRHLALGLGLGVLLVVGVGGWATLTQISGAVIAPGQLVVESDVKKVQHPTGGVVGELLVREGARVRAGDVLIRLDETQVRANLDIVLKAMDELAARRARDEAERDGAEQITFPPELLARRDADPGVAHLIDGETRLFTARLAAREGQKAQLRERVLQLREEIKGLTEQVAAKAREVGFITGELEGVRGLYAKNLVPLARVNALERDAARLDGERGQLVAATASARGKIAETELQILQIDGDMRTETGKDLAEIRGKWSEYREKRVAAEDQLKRVEMRSPQAGVVHQMTVHTVGGLVTPAEPAMLIVPEADQLAV</sequence>
<protein>
    <recommendedName>
        <fullName evidence="1">Membrane fusion protein (MFP) family protein</fullName>
    </recommendedName>
</protein>
<keyword evidence="1" id="KW-1003">Cell membrane</keyword>
<keyword evidence="5" id="KW-1185">Reference proteome</keyword>
<feature type="coiled-coil region" evidence="2">
    <location>
        <begin position="163"/>
        <end position="197"/>
    </location>
</feature>
<dbReference type="InterPro" id="IPR010129">
    <property type="entry name" value="T1SS_HlyD"/>
</dbReference>
<comment type="similarity">
    <text evidence="1">Belongs to the membrane fusion protein (MFP) (TC 8.A.1) family.</text>
</comment>
<dbReference type="Pfam" id="PF25994">
    <property type="entry name" value="HH_AprE"/>
    <property type="match status" value="1"/>
</dbReference>
<evidence type="ECO:0000256" key="2">
    <source>
        <dbReference type="SAM" id="Coils"/>
    </source>
</evidence>
<comment type="subcellular location">
    <subcellularLocation>
        <location evidence="1">Cell inner membrane</location>
        <topology evidence="1">Single-pass membrane protein</topology>
    </subcellularLocation>
</comment>
<comment type="caution">
    <text evidence="4">The sequence shown here is derived from an EMBL/GenBank/DDBJ whole genome shotgun (WGS) entry which is preliminary data.</text>
</comment>
<evidence type="ECO:0000259" key="3">
    <source>
        <dbReference type="Pfam" id="PF25994"/>
    </source>
</evidence>
<dbReference type="InterPro" id="IPR050739">
    <property type="entry name" value="MFP"/>
</dbReference>
<reference evidence="4 5" key="1">
    <citation type="submission" date="2024-06" db="EMBL/GenBank/DDBJ databases">
        <title>Genomic Encyclopedia of Type Strains, Phase IV (KMG-IV): sequencing the most valuable type-strain genomes for metagenomic binning, comparative biology and taxonomic classification.</title>
        <authorList>
            <person name="Goeker M."/>
        </authorList>
    </citation>
    <scope>NUCLEOTIDE SEQUENCE [LARGE SCALE GENOMIC DNA]</scope>
    <source>
        <strain evidence="4 5">DSM 21331</strain>
    </source>
</reference>
<organism evidence="4 5">
    <name type="scientific">Methylobacterium goesingense</name>
    <dbReference type="NCBI Taxonomy" id="243690"/>
    <lineage>
        <taxon>Bacteria</taxon>
        <taxon>Pseudomonadati</taxon>
        <taxon>Pseudomonadota</taxon>
        <taxon>Alphaproteobacteria</taxon>
        <taxon>Hyphomicrobiales</taxon>
        <taxon>Methylobacteriaceae</taxon>
        <taxon>Methylobacterium</taxon>
    </lineage>
</organism>
<keyword evidence="1" id="KW-1133">Transmembrane helix</keyword>
<accession>A0ABV2LCU0</accession>
<evidence type="ECO:0000256" key="1">
    <source>
        <dbReference type="RuleBase" id="RU365093"/>
    </source>
</evidence>
<keyword evidence="2" id="KW-0175">Coiled coil</keyword>
<dbReference type="Proteomes" id="UP001549145">
    <property type="component" value="Unassembled WGS sequence"/>
</dbReference>
<dbReference type="Gene3D" id="2.40.50.100">
    <property type="match status" value="1"/>
</dbReference>
<dbReference type="InterPro" id="IPR058781">
    <property type="entry name" value="HH_AprE-like"/>
</dbReference>
<proteinExistence type="inferred from homology"/>
<name>A0ABV2LCU0_9HYPH</name>
<feature type="domain" description="AprE-like long alpha-helical hairpin" evidence="3">
    <location>
        <begin position="101"/>
        <end position="292"/>
    </location>
</feature>
<dbReference type="PANTHER" id="PTHR30386">
    <property type="entry name" value="MEMBRANE FUSION SUBUNIT OF EMRAB-TOLC MULTIDRUG EFFLUX PUMP"/>
    <property type="match status" value="1"/>
</dbReference>
<feature type="non-terminal residue" evidence="4">
    <location>
        <position position="336"/>
    </location>
</feature>
<evidence type="ECO:0000313" key="4">
    <source>
        <dbReference type="EMBL" id="MET3695674.1"/>
    </source>
</evidence>
<dbReference type="PRINTS" id="PR01490">
    <property type="entry name" value="RTXTOXIND"/>
</dbReference>
<evidence type="ECO:0000313" key="5">
    <source>
        <dbReference type="Proteomes" id="UP001549145"/>
    </source>
</evidence>
<dbReference type="NCBIfam" id="TIGR01843">
    <property type="entry name" value="type_I_hlyD"/>
    <property type="match status" value="1"/>
</dbReference>
<dbReference type="PANTHER" id="PTHR30386:SF17">
    <property type="entry name" value="ALKALINE PROTEASE SECRETION PROTEIN APRE"/>
    <property type="match status" value="1"/>
</dbReference>
<keyword evidence="1" id="KW-0472">Membrane</keyword>
<keyword evidence="1" id="KW-0812">Transmembrane</keyword>